<reference evidence="2 3" key="1">
    <citation type="submission" date="2024-12" db="EMBL/GenBank/DDBJ databases">
        <title>The unique morphological basis and parallel evolutionary history of personate flowers in Penstemon.</title>
        <authorList>
            <person name="Depatie T.H."/>
            <person name="Wessinger C.A."/>
        </authorList>
    </citation>
    <scope>NUCLEOTIDE SEQUENCE [LARGE SCALE GENOMIC DNA]</scope>
    <source>
        <strain evidence="2">WTNN_2</strain>
        <tissue evidence="2">Leaf</tissue>
    </source>
</reference>
<keyword evidence="1" id="KW-0472">Membrane</keyword>
<evidence type="ECO:0000313" key="2">
    <source>
        <dbReference type="EMBL" id="KAL3819534.1"/>
    </source>
</evidence>
<dbReference type="EMBL" id="JBJXBP010000007">
    <property type="protein sequence ID" value="KAL3819534.1"/>
    <property type="molecule type" value="Genomic_DNA"/>
</dbReference>
<accession>A0ABD3S4V9</accession>
<comment type="caution">
    <text evidence="2">The sequence shown here is derived from an EMBL/GenBank/DDBJ whole genome shotgun (WGS) entry which is preliminary data.</text>
</comment>
<dbReference type="Proteomes" id="UP001634393">
    <property type="component" value="Unassembled WGS sequence"/>
</dbReference>
<feature type="transmembrane region" description="Helical" evidence="1">
    <location>
        <begin position="54"/>
        <end position="77"/>
    </location>
</feature>
<name>A0ABD3S4V9_9LAMI</name>
<sequence length="81" mass="9088">MLLSESWQQNRMGDSIKHKVCTGLGAQRVKGDKLNHYNGLSSFTYVPTLRMKSFCFIVAISYCVYFLSSALGGEVLFSNEN</sequence>
<gene>
    <name evidence="2" type="ORF">ACJIZ3_005439</name>
</gene>
<keyword evidence="1" id="KW-1133">Transmembrane helix</keyword>
<protein>
    <submittedName>
        <fullName evidence="2">Uncharacterized protein</fullName>
    </submittedName>
</protein>
<evidence type="ECO:0000313" key="3">
    <source>
        <dbReference type="Proteomes" id="UP001634393"/>
    </source>
</evidence>
<organism evidence="2 3">
    <name type="scientific">Penstemon smallii</name>
    <dbReference type="NCBI Taxonomy" id="265156"/>
    <lineage>
        <taxon>Eukaryota</taxon>
        <taxon>Viridiplantae</taxon>
        <taxon>Streptophyta</taxon>
        <taxon>Embryophyta</taxon>
        <taxon>Tracheophyta</taxon>
        <taxon>Spermatophyta</taxon>
        <taxon>Magnoliopsida</taxon>
        <taxon>eudicotyledons</taxon>
        <taxon>Gunneridae</taxon>
        <taxon>Pentapetalae</taxon>
        <taxon>asterids</taxon>
        <taxon>lamiids</taxon>
        <taxon>Lamiales</taxon>
        <taxon>Plantaginaceae</taxon>
        <taxon>Cheloneae</taxon>
        <taxon>Penstemon</taxon>
    </lineage>
</organism>
<evidence type="ECO:0000256" key="1">
    <source>
        <dbReference type="SAM" id="Phobius"/>
    </source>
</evidence>
<dbReference type="AlphaFoldDB" id="A0ABD3S4V9"/>
<keyword evidence="1" id="KW-0812">Transmembrane</keyword>
<keyword evidence="3" id="KW-1185">Reference proteome</keyword>
<proteinExistence type="predicted"/>